<dbReference type="KEGG" id="gms:SOIL9_00470"/>
<proteinExistence type="predicted"/>
<sequence>MTANEVMAQLKKLGSEQTKKTLMKHGAKEPFFGVKVADLKVLQKKIKTDHALALELYDTGNSDAMYLAGLVADPTAVTKAQLQKWVKGAYWYMLSGFVVPWVASESPFGRELALDWIESDAEQIANAGWSTYGCVLSIKPDAELDLPEIEKLLKRITTEIGSATNRVRYAMNVFVISVGGYVAPLTAKAKAAAKVIGAVEVDMGDTSCKVPDATAYIAKIEQMGRVGKKRKHAAC</sequence>
<evidence type="ECO:0000313" key="2">
    <source>
        <dbReference type="Proteomes" id="UP000464178"/>
    </source>
</evidence>
<dbReference type="PANTHER" id="PTHR41291:SF1">
    <property type="entry name" value="DNA ALKYLATION REPAIR PROTEIN"/>
    <property type="match status" value="1"/>
</dbReference>
<organism evidence="1 2">
    <name type="scientific">Gemmata massiliana</name>
    <dbReference type="NCBI Taxonomy" id="1210884"/>
    <lineage>
        <taxon>Bacteria</taxon>
        <taxon>Pseudomonadati</taxon>
        <taxon>Planctomycetota</taxon>
        <taxon>Planctomycetia</taxon>
        <taxon>Gemmatales</taxon>
        <taxon>Gemmataceae</taxon>
        <taxon>Gemmata</taxon>
    </lineage>
</organism>
<dbReference type="CDD" id="cd06561">
    <property type="entry name" value="AlkD_like"/>
    <property type="match status" value="1"/>
</dbReference>
<dbReference type="PANTHER" id="PTHR41291">
    <property type="entry name" value="DNA ALKYLATION REPAIR PROTEIN"/>
    <property type="match status" value="1"/>
</dbReference>
<dbReference type="InterPro" id="IPR014825">
    <property type="entry name" value="DNA_alkylation"/>
</dbReference>
<dbReference type="InterPro" id="IPR016024">
    <property type="entry name" value="ARM-type_fold"/>
</dbReference>
<dbReference type="AlphaFoldDB" id="A0A6P2DCB6"/>
<evidence type="ECO:0000313" key="1">
    <source>
        <dbReference type="EMBL" id="VTR99120.1"/>
    </source>
</evidence>
<evidence type="ECO:0008006" key="3">
    <source>
        <dbReference type="Google" id="ProtNLM"/>
    </source>
</evidence>
<dbReference type="SUPFAM" id="SSF48371">
    <property type="entry name" value="ARM repeat"/>
    <property type="match status" value="1"/>
</dbReference>
<dbReference type="Proteomes" id="UP000464178">
    <property type="component" value="Chromosome"/>
</dbReference>
<keyword evidence="2" id="KW-1185">Reference proteome</keyword>
<dbReference type="Pfam" id="PF08713">
    <property type="entry name" value="DNA_alkylation"/>
    <property type="match status" value="1"/>
</dbReference>
<dbReference type="EMBL" id="LR593886">
    <property type="protein sequence ID" value="VTR99120.1"/>
    <property type="molecule type" value="Genomic_DNA"/>
</dbReference>
<name>A0A6P2DCB6_9BACT</name>
<gene>
    <name evidence="1" type="ORF">SOIL9_00470</name>
</gene>
<protein>
    <recommendedName>
        <fullName evidence="3">DNA alkylation repair protein</fullName>
    </recommendedName>
</protein>
<accession>A0A6P2DCB6</accession>
<dbReference type="RefSeq" id="WP_162671794.1">
    <property type="nucleotide sequence ID" value="NZ_LR593886.1"/>
</dbReference>
<reference evidence="1 2" key="1">
    <citation type="submission" date="2019-05" db="EMBL/GenBank/DDBJ databases">
        <authorList>
            <consortium name="Science for Life Laboratories"/>
        </authorList>
    </citation>
    <scope>NUCLEOTIDE SEQUENCE [LARGE SCALE GENOMIC DNA]</scope>
    <source>
        <strain evidence="1">Soil9</strain>
    </source>
</reference>